<comment type="caution">
    <text evidence="1">The sequence shown here is derived from an EMBL/GenBank/DDBJ whole genome shotgun (WGS) entry which is preliminary data.</text>
</comment>
<dbReference type="OrthoDB" id="644448at2"/>
<evidence type="ECO:0000313" key="1">
    <source>
        <dbReference type="EMBL" id="MVT41379.1"/>
    </source>
</evidence>
<dbReference type="AlphaFoldDB" id="A0A6N8JAU1"/>
<accession>A0A6N8JAU1</accession>
<sequence length="242" mass="27907">MELNRMPPPHIAAADLPQTPVSYRWDNTTEEEMMFFQMNIAHRIAEMSDRAALAFSLGALEWTLWRLRPELPGDDMFQFLDAAWAALIDWRYLKSFDLPDWEEDFEQPVGRPLCLSFEVLQSSFAEARNGKPFMHNPVIISKVALYVCGRPDVFKMWRRSIIRRLTGMYPIDRTAPAGRPMPRSLLHPGYVPSPAVDNKHIADYLSGLNWQTNPFLRSPDEMLEKGFEGMPYTWKGTSPEGK</sequence>
<reference evidence="1 2" key="1">
    <citation type="submission" date="2019-12" db="EMBL/GenBank/DDBJ databases">
        <title>The draft genomic sequence of strain Chitinophaga oryziterrae JCM 16595.</title>
        <authorList>
            <person name="Zhang X."/>
        </authorList>
    </citation>
    <scope>NUCLEOTIDE SEQUENCE [LARGE SCALE GENOMIC DNA]</scope>
    <source>
        <strain evidence="1 2">JCM 16595</strain>
    </source>
</reference>
<organism evidence="1 2">
    <name type="scientific">Chitinophaga oryziterrae</name>
    <dbReference type="NCBI Taxonomy" id="1031224"/>
    <lineage>
        <taxon>Bacteria</taxon>
        <taxon>Pseudomonadati</taxon>
        <taxon>Bacteroidota</taxon>
        <taxon>Chitinophagia</taxon>
        <taxon>Chitinophagales</taxon>
        <taxon>Chitinophagaceae</taxon>
        <taxon>Chitinophaga</taxon>
    </lineage>
</organism>
<dbReference type="Proteomes" id="UP000468388">
    <property type="component" value="Unassembled WGS sequence"/>
</dbReference>
<dbReference type="EMBL" id="WRXO01000003">
    <property type="protein sequence ID" value="MVT41379.1"/>
    <property type="molecule type" value="Genomic_DNA"/>
</dbReference>
<protein>
    <submittedName>
        <fullName evidence="1">Uncharacterized protein</fullName>
    </submittedName>
</protein>
<gene>
    <name evidence="1" type="ORF">GO495_12355</name>
</gene>
<name>A0A6N8JAU1_9BACT</name>
<proteinExistence type="predicted"/>
<evidence type="ECO:0000313" key="2">
    <source>
        <dbReference type="Proteomes" id="UP000468388"/>
    </source>
</evidence>
<keyword evidence="2" id="KW-1185">Reference proteome</keyword>
<dbReference type="RefSeq" id="WP_157300008.1">
    <property type="nucleotide sequence ID" value="NZ_BAAAZB010000025.1"/>
</dbReference>